<dbReference type="EMBL" id="SNUZ01000003">
    <property type="protein sequence ID" value="MCL3787004.1"/>
    <property type="molecule type" value="Genomic_DNA"/>
</dbReference>
<reference evidence="1 2" key="1">
    <citation type="submission" date="2019-03" db="EMBL/GenBank/DDBJ databases">
        <authorList>
            <person name="Molinero N."/>
            <person name="Sanchez B."/>
            <person name="Walker A."/>
            <person name="Duncan S."/>
            <person name="Delgado S."/>
            <person name="Margolles A."/>
        </authorList>
    </citation>
    <scope>NUCLEOTIDE SEQUENCE [LARGE SCALE GENOMIC DNA]</scope>
    <source>
        <strain evidence="1 2">IPLA60002</strain>
    </source>
</reference>
<sequence length="127" mass="14224">MALCVKINNIKAKNSYSIESFYKAIKDKRFSVGIPSLTKYGAASVITFPAIDSENQVWIMENGLSTKSHKFSIQKSYEAGLDNIEKITYPDSENHSSFGFDSIINDNAKKCEHLVDITAKELLKLNL</sequence>
<name>A0ABT0NFI9_9FIRM</name>
<protein>
    <submittedName>
        <fullName evidence="1">Uncharacterized protein</fullName>
    </submittedName>
</protein>
<dbReference type="RefSeq" id="WP_249376036.1">
    <property type="nucleotide sequence ID" value="NZ_SNUZ01000003.1"/>
</dbReference>
<comment type="caution">
    <text evidence="1">The sequence shown here is derived from an EMBL/GenBank/DDBJ whole genome shotgun (WGS) entry which is preliminary data.</text>
</comment>
<evidence type="ECO:0000313" key="1">
    <source>
        <dbReference type="EMBL" id="MCL3787004.1"/>
    </source>
</evidence>
<proteinExistence type="predicted"/>
<accession>A0ABT0NFI9</accession>
<evidence type="ECO:0000313" key="2">
    <source>
        <dbReference type="Proteomes" id="UP001056693"/>
    </source>
</evidence>
<organism evidence="1 2">
    <name type="scientific">Ruminococcus bromii</name>
    <dbReference type="NCBI Taxonomy" id="40518"/>
    <lineage>
        <taxon>Bacteria</taxon>
        <taxon>Bacillati</taxon>
        <taxon>Bacillota</taxon>
        <taxon>Clostridia</taxon>
        <taxon>Eubacteriales</taxon>
        <taxon>Oscillospiraceae</taxon>
        <taxon>Ruminococcus</taxon>
    </lineage>
</organism>
<keyword evidence="2" id="KW-1185">Reference proteome</keyword>
<gene>
    <name evidence="1" type="ORF">E2N93_03040</name>
</gene>
<dbReference type="Proteomes" id="UP001056693">
    <property type="component" value="Unassembled WGS sequence"/>
</dbReference>